<keyword evidence="2" id="KW-0521">NADP</keyword>
<keyword evidence="3" id="KW-0560">Oxidoreductase</keyword>
<gene>
    <name evidence="5" type="ORF">BDV40DRAFT_276019</name>
</gene>
<evidence type="ECO:0000259" key="4">
    <source>
        <dbReference type="Pfam" id="PF05368"/>
    </source>
</evidence>
<dbReference type="AlphaFoldDB" id="A0A5N6UIP7"/>
<dbReference type="InterPro" id="IPR036291">
    <property type="entry name" value="NAD(P)-bd_dom_sf"/>
</dbReference>
<reference evidence="5 6" key="1">
    <citation type="submission" date="2019-04" db="EMBL/GenBank/DDBJ databases">
        <title>Friends and foes A comparative genomics study of 23 Aspergillus species from section Flavi.</title>
        <authorList>
            <consortium name="DOE Joint Genome Institute"/>
            <person name="Kjaerbolling I."/>
            <person name="Vesth T."/>
            <person name="Frisvad J.C."/>
            <person name="Nybo J.L."/>
            <person name="Theobald S."/>
            <person name="Kildgaard S."/>
            <person name="Isbrandt T."/>
            <person name="Kuo A."/>
            <person name="Sato A."/>
            <person name="Lyhne E.K."/>
            <person name="Kogle M.E."/>
            <person name="Wiebenga A."/>
            <person name="Kun R.S."/>
            <person name="Lubbers R.J."/>
            <person name="Makela M.R."/>
            <person name="Barry K."/>
            <person name="Chovatia M."/>
            <person name="Clum A."/>
            <person name="Daum C."/>
            <person name="Haridas S."/>
            <person name="He G."/>
            <person name="LaButti K."/>
            <person name="Lipzen A."/>
            <person name="Mondo S."/>
            <person name="Riley R."/>
            <person name="Salamov A."/>
            <person name="Simmons B.A."/>
            <person name="Magnuson J.K."/>
            <person name="Henrissat B."/>
            <person name="Mortensen U.H."/>
            <person name="Larsen T.O."/>
            <person name="Devries R.P."/>
            <person name="Grigoriev I.V."/>
            <person name="Machida M."/>
            <person name="Baker S.E."/>
            <person name="Andersen M.R."/>
        </authorList>
    </citation>
    <scope>NUCLEOTIDE SEQUENCE [LARGE SCALE GENOMIC DNA]</scope>
    <source>
        <strain evidence="5 6">CBS 117626</strain>
    </source>
</reference>
<dbReference type="CDD" id="cd05259">
    <property type="entry name" value="PCBER_SDR_a"/>
    <property type="match status" value="1"/>
</dbReference>
<dbReference type="PANTHER" id="PTHR47706:SF4">
    <property type="entry name" value="NMRA-LIKE DOMAIN-CONTAINING PROTEIN"/>
    <property type="match status" value="1"/>
</dbReference>
<evidence type="ECO:0000256" key="2">
    <source>
        <dbReference type="ARBA" id="ARBA00022857"/>
    </source>
</evidence>
<dbReference type="Proteomes" id="UP000326950">
    <property type="component" value="Unassembled WGS sequence"/>
</dbReference>
<dbReference type="EMBL" id="ML738697">
    <property type="protein sequence ID" value="KAE8158376.1"/>
    <property type="molecule type" value="Genomic_DNA"/>
</dbReference>
<dbReference type="InterPro" id="IPR008030">
    <property type="entry name" value="NmrA-like"/>
</dbReference>
<evidence type="ECO:0000313" key="6">
    <source>
        <dbReference type="Proteomes" id="UP000326950"/>
    </source>
</evidence>
<dbReference type="InterPro" id="IPR051609">
    <property type="entry name" value="NmrA/Isoflavone_reductase-like"/>
</dbReference>
<dbReference type="InterPro" id="IPR045312">
    <property type="entry name" value="PCBER-like"/>
</dbReference>
<evidence type="ECO:0000256" key="3">
    <source>
        <dbReference type="ARBA" id="ARBA00023002"/>
    </source>
</evidence>
<accession>A0A5N6UIP7</accession>
<organism evidence="5 6">
    <name type="scientific">Aspergillus tamarii</name>
    <dbReference type="NCBI Taxonomy" id="41984"/>
    <lineage>
        <taxon>Eukaryota</taxon>
        <taxon>Fungi</taxon>
        <taxon>Dikarya</taxon>
        <taxon>Ascomycota</taxon>
        <taxon>Pezizomycotina</taxon>
        <taxon>Eurotiomycetes</taxon>
        <taxon>Eurotiomycetidae</taxon>
        <taxon>Eurotiales</taxon>
        <taxon>Aspergillaceae</taxon>
        <taxon>Aspergillus</taxon>
        <taxon>Aspergillus subgen. Circumdati</taxon>
    </lineage>
</organism>
<dbReference type="Pfam" id="PF05368">
    <property type="entry name" value="NmrA"/>
    <property type="match status" value="1"/>
</dbReference>
<dbReference type="Gene3D" id="3.40.50.720">
    <property type="entry name" value="NAD(P)-binding Rossmann-like Domain"/>
    <property type="match status" value="1"/>
</dbReference>
<feature type="domain" description="NmrA-like" evidence="4">
    <location>
        <begin position="3"/>
        <end position="238"/>
    </location>
</feature>
<proteinExistence type="inferred from homology"/>
<dbReference type="Gene3D" id="3.90.25.10">
    <property type="entry name" value="UDP-galactose 4-epimerase, domain 1"/>
    <property type="match status" value="1"/>
</dbReference>
<dbReference type="PANTHER" id="PTHR47706">
    <property type="entry name" value="NMRA-LIKE FAMILY PROTEIN"/>
    <property type="match status" value="1"/>
</dbReference>
<dbReference type="SUPFAM" id="SSF51735">
    <property type="entry name" value="NAD(P)-binding Rossmann-fold domains"/>
    <property type="match status" value="1"/>
</dbReference>
<keyword evidence="6" id="KW-1185">Reference proteome</keyword>
<protein>
    <recommendedName>
        <fullName evidence="4">NmrA-like domain-containing protein</fullName>
    </recommendedName>
</protein>
<sequence>MVTVAIAGGSSGIGRAIAQAIVERGKHNVLILSRKPSEHLTTLVVDYSDVSKLQSVLEEHNVHTVISALSFANEESVGAQLNLIKASNKAACIKRFMPSEFGAIYKPQHIATLPLYAGKFKAIEELENSTLEYTRFSNGMFMDYWFAPFVPSAFQANLPCWVDLGNRFAALPGDGNTPMVLTHSQDVGKFVAAVLDLPRWEKHVYLIGDRLTLSEFLSTAEEALGVEFEKHYDSVDMLERGQCTFSPNFEASLPPGLDLNLMKGMIASSGARQVKGELDLPVKGALNDVFPNLHTLKVRDAVRMWVENQK</sequence>
<dbReference type="GO" id="GO:0016491">
    <property type="term" value="F:oxidoreductase activity"/>
    <property type="evidence" value="ECO:0007669"/>
    <property type="project" value="UniProtKB-KW"/>
</dbReference>
<evidence type="ECO:0000313" key="5">
    <source>
        <dbReference type="EMBL" id="KAE8158376.1"/>
    </source>
</evidence>
<name>A0A5N6UIP7_ASPTM</name>
<comment type="similarity">
    <text evidence="1">Belongs to the NmrA-type oxidoreductase family. Isoflavone reductase subfamily.</text>
</comment>
<evidence type="ECO:0000256" key="1">
    <source>
        <dbReference type="ARBA" id="ARBA00005725"/>
    </source>
</evidence>
<dbReference type="OrthoDB" id="10000533at2759"/>